<dbReference type="PANTHER" id="PTHR34298">
    <property type="entry name" value="SEGREGATION AND CONDENSATION PROTEIN B"/>
    <property type="match status" value="1"/>
</dbReference>
<evidence type="ECO:0000256" key="3">
    <source>
        <dbReference type="ARBA" id="ARBA00022829"/>
    </source>
</evidence>
<dbReference type="NCBIfam" id="TIGR00281">
    <property type="entry name" value="SMC-Scp complex subunit ScpB"/>
    <property type="match status" value="1"/>
</dbReference>
<feature type="region of interest" description="Disordered" evidence="5">
    <location>
        <begin position="189"/>
        <end position="213"/>
    </location>
</feature>
<dbReference type="SUPFAM" id="SSF46785">
    <property type="entry name" value="Winged helix' DNA-binding domain"/>
    <property type="match status" value="2"/>
</dbReference>
<evidence type="ECO:0000256" key="5">
    <source>
        <dbReference type="SAM" id="MobiDB-lite"/>
    </source>
</evidence>
<name>A0A1R0F808_9HYPH</name>
<dbReference type="Pfam" id="PF04079">
    <property type="entry name" value="SMC_ScpB"/>
    <property type="match status" value="1"/>
</dbReference>
<evidence type="ECO:0000313" key="6">
    <source>
        <dbReference type="EMBL" id="OLY43097.1"/>
    </source>
</evidence>
<protein>
    <submittedName>
        <fullName evidence="6">Segregation and condensation protein B</fullName>
    </submittedName>
</protein>
<dbReference type="AlphaFoldDB" id="A0A1R0F808"/>
<keyword evidence="4" id="KW-0131">Cell cycle</keyword>
<organism evidence="6 7">
    <name type="scientific">Bartonella apis</name>
    <dbReference type="NCBI Taxonomy" id="1686310"/>
    <lineage>
        <taxon>Bacteria</taxon>
        <taxon>Pseudomonadati</taxon>
        <taxon>Pseudomonadota</taxon>
        <taxon>Alphaproteobacteria</taxon>
        <taxon>Hyphomicrobiales</taxon>
        <taxon>Bartonellaceae</taxon>
        <taxon>Bartonella</taxon>
    </lineage>
</organism>
<evidence type="ECO:0000256" key="4">
    <source>
        <dbReference type="ARBA" id="ARBA00023306"/>
    </source>
</evidence>
<dbReference type="Proteomes" id="UP000187344">
    <property type="component" value="Unassembled WGS sequence"/>
</dbReference>
<dbReference type="OrthoDB" id="9806226at2"/>
<evidence type="ECO:0000256" key="1">
    <source>
        <dbReference type="ARBA" id="ARBA00022490"/>
    </source>
</evidence>
<dbReference type="EMBL" id="LXYT01000002">
    <property type="protein sequence ID" value="OLY43097.1"/>
    <property type="molecule type" value="Genomic_DNA"/>
</dbReference>
<accession>A0A1R0F808</accession>
<keyword evidence="2" id="KW-0132">Cell division</keyword>
<dbReference type="PANTHER" id="PTHR34298:SF2">
    <property type="entry name" value="SEGREGATION AND CONDENSATION PROTEIN B"/>
    <property type="match status" value="1"/>
</dbReference>
<dbReference type="GO" id="GO:0051301">
    <property type="term" value="P:cell division"/>
    <property type="evidence" value="ECO:0007669"/>
    <property type="project" value="UniProtKB-KW"/>
</dbReference>
<proteinExistence type="predicted"/>
<dbReference type="InterPro" id="IPR036388">
    <property type="entry name" value="WH-like_DNA-bd_sf"/>
</dbReference>
<keyword evidence="1" id="KW-0963">Cytoplasm</keyword>
<reference evidence="6 7" key="1">
    <citation type="submission" date="2016-12" db="EMBL/GenBank/DDBJ databases">
        <title>Comparative genomics of Bartonella apis.</title>
        <authorList>
            <person name="Engel P."/>
        </authorList>
    </citation>
    <scope>NUCLEOTIDE SEQUENCE [LARGE SCALE GENOMIC DNA]</scope>
    <source>
        <strain evidence="6 7">PEB0149</strain>
    </source>
</reference>
<dbReference type="RefSeq" id="WP_075870017.1">
    <property type="nucleotide sequence ID" value="NZ_CALYQA010000001.1"/>
</dbReference>
<dbReference type="InterPro" id="IPR036390">
    <property type="entry name" value="WH_DNA-bd_sf"/>
</dbReference>
<gene>
    <name evidence="6" type="ORF">PEB0149_005190</name>
</gene>
<sequence>MAEQKNAEKNRNGELNITPELVRMAEAIVFASSEPVTDRALEERLPKGANIAAIMDVLKQDYQKRGVNLHKVGNAYAFRTAPDLSFLLNRQEERSRKLSRAALEVLAIIAYHQPITRAELEDVRGVETSKGTLDVLMEAGWVKVRGRRRVPGRPVTYGTTLAFLDEFSLPEISDLPGMEELKGAGLLSSRLPSNFRMPSPTADPDILTDEEEPLEDINLEQLGLLSPLDREEKS</sequence>
<evidence type="ECO:0000313" key="7">
    <source>
        <dbReference type="Proteomes" id="UP000187344"/>
    </source>
</evidence>
<keyword evidence="3" id="KW-0159">Chromosome partition</keyword>
<dbReference type="Gene3D" id="1.10.10.10">
    <property type="entry name" value="Winged helix-like DNA-binding domain superfamily/Winged helix DNA-binding domain"/>
    <property type="match status" value="2"/>
</dbReference>
<evidence type="ECO:0000256" key="2">
    <source>
        <dbReference type="ARBA" id="ARBA00022618"/>
    </source>
</evidence>
<keyword evidence="7" id="KW-1185">Reference proteome</keyword>
<dbReference type="InterPro" id="IPR005234">
    <property type="entry name" value="ScpB_csome_segregation"/>
</dbReference>
<dbReference type="GO" id="GO:0051304">
    <property type="term" value="P:chromosome separation"/>
    <property type="evidence" value="ECO:0007669"/>
    <property type="project" value="InterPro"/>
</dbReference>
<comment type="caution">
    <text evidence="6">The sequence shown here is derived from an EMBL/GenBank/DDBJ whole genome shotgun (WGS) entry which is preliminary data.</text>
</comment>